<dbReference type="Gene3D" id="3.30.70.270">
    <property type="match status" value="2"/>
</dbReference>
<dbReference type="InterPro" id="IPR050951">
    <property type="entry name" value="Retrovirus_Pol_polyprotein"/>
</dbReference>
<dbReference type="OrthoDB" id="425619at2759"/>
<evidence type="ECO:0000313" key="2">
    <source>
        <dbReference type="EMBL" id="KAG8489095.1"/>
    </source>
</evidence>
<evidence type="ECO:0000259" key="1">
    <source>
        <dbReference type="Pfam" id="PF00078"/>
    </source>
</evidence>
<reference evidence="2 3" key="1">
    <citation type="journal article" date="2021" name="bioRxiv">
        <title>The Gossypium anomalum genome as a resource for cotton improvement and evolutionary analysis of hybrid incompatibility.</title>
        <authorList>
            <person name="Grover C.E."/>
            <person name="Yuan D."/>
            <person name="Arick M.A."/>
            <person name="Miller E.R."/>
            <person name="Hu G."/>
            <person name="Peterson D.G."/>
            <person name="Wendel J.F."/>
            <person name="Udall J.A."/>
        </authorList>
    </citation>
    <scope>NUCLEOTIDE SEQUENCE [LARGE SCALE GENOMIC DNA]</scope>
    <source>
        <strain evidence="2">JFW-Udall</strain>
        <tissue evidence="2">Leaf</tissue>
    </source>
</reference>
<comment type="caution">
    <text evidence="2">The sequence shown here is derived from an EMBL/GenBank/DDBJ whole genome shotgun (WGS) entry which is preliminary data.</text>
</comment>
<dbReference type="Proteomes" id="UP000701853">
    <property type="component" value="Chromosome 7"/>
</dbReference>
<dbReference type="EMBL" id="JAHUZN010000007">
    <property type="protein sequence ID" value="KAG8489095.1"/>
    <property type="molecule type" value="Genomic_DNA"/>
</dbReference>
<dbReference type="SUPFAM" id="SSF56672">
    <property type="entry name" value="DNA/RNA polymerases"/>
    <property type="match status" value="1"/>
</dbReference>
<dbReference type="PANTHER" id="PTHR37984">
    <property type="entry name" value="PROTEIN CBG26694"/>
    <property type="match status" value="1"/>
</dbReference>
<proteinExistence type="predicted"/>
<dbReference type="Pfam" id="PF00078">
    <property type="entry name" value="RVT_1"/>
    <property type="match status" value="1"/>
</dbReference>
<dbReference type="AlphaFoldDB" id="A0A8J6D0L0"/>
<evidence type="ECO:0000313" key="3">
    <source>
        <dbReference type="Proteomes" id="UP000701853"/>
    </source>
</evidence>
<sequence length="228" mass="26309">MRLCIDYRPLNKVTTKNKYPLPHIDDLFDQLKGAIVFSKIDLRFGYYQLQVKDSDVPETAFRTRYRHYEFLVLPFGLSNALARGSSRPLSRVNSEILRRHPRQTRACEQPVWQGLGHIVSAEGIRVDPSKISTVVDWKPPRNVSKVRSFLGLAGYYRIFVKGFPMIATPITWLLQKDVKFEWSDKYQQSFNQLKGLLVETPVLIQLESSKEFLIFSDVLLNGLGCVLM</sequence>
<organism evidence="2 3">
    <name type="scientific">Gossypium anomalum</name>
    <dbReference type="NCBI Taxonomy" id="47600"/>
    <lineage>
        <taxon>Eukaryota</taxon>
        <taxon>Viridiplantae</taxon>
        <taxon>Streptophyta</taxon>
        <taxon>Embryophyta</taxon>
        <taxon>Tracheophyta</taxon>
        <taxon>Spermatophyta</taxon>
        <taxon>Magnoliopsida</taxon>
        <taxon>eudicotyledons</taxon>
        <taxon>Gunneridae</taxon>
        <taxon>Pentapetalae</taxon>
        <taxon>rosids</taxon>
        <taxon>malvids</taxon>
        <taxon>Malvales</taxon>
        <taxon>Malvaceae</taxon>
        <taxon>Malvoideae</taxon>
        <taxon>Gossypium</taxon>
    </lineage>
</organism>
<dbReference type="InterPro" id="IPR000477">
    <property type="entry name" value="RT_dom"/>
</dbReference>
<dbReference type="Gene3D" id="3.10.10.10">
    <property type="entry name" value="HIV Type 1 Reverse Transcriptase, subunit A, domain 1"/>
    <property type="match status" value="1"/>
</dbReference>
<gene>
    <name evidence="2" type="ORF">CXB51_017085</name>
</gene>
<keyword evidence="3" id="KW-1185">Reference proteome</keyword>
<dbReference type="InterPro" id="IPR043502">
    <property type="entry name" value="DNA/RNA_pol_sf"/>
</dbReference>
<accession>A0A8J6D0L0</accession>
<feature type="domain" description="Reverse transcriptase" evidence="1">
    <location>
        <begin position="2"/>
        <end position="80"/>
    </location>
</feature>
<protein>
    <recommendedName>
        <fullName evidence="1">Reverse transcriptase domain-containing protein</fullName>
    </recommendedName>
</protein>
<dbReference type="PANTHER" id="PTHR37984:SF5">
    <property type="entry name" value="PROTEIN NYNRIN-LIKE"/>
    <property type="match status" value="1"/>
</dbReference>
<name>A0A8J6D0L0_9ROSI</name>
<dbReference type="CDD" id="cd01647">
    <property type="entry name" value="RT_LTR"/>
    <property type="match status" value="1"/>
</dbReference>
<dbReference type="FunFam" id="3.30.70.270:FF:000020">
    <property type="entry name" value="Transposon Tf2-6 polyprotein-like Protein"/>
    <property type="match status" value="1"/>
</dbReference>
<dbReference type="InterPro" id="IPR043128">
    <property type="entry name" value="Rev_trsase/Diguanyl_cyclase"/>
</dbReference>